<protein>
    <submittedName>
        <fullName evidence="1">Uncharacterized protein</fullName>
    </submittedName>
</protein>
<organism evidence="1 2">
    <name type="scientific">Sclerotinia sclerotiorum (strain ATCC 18683 / 1980 / Ss-1)</name>
    <name type="common">White mold</name>
    <name type="synonym">Whetzelinia sclerotiorum</name>
    <dbReference type="NCBI Taxonomy" id="665079"/>
    <lineage>
        <taxon>Eukaryota</taxon>
        <taxon>Fungi</taxon>
        <taxon>Dikarya</taxon>
        <taxon>Ascomycota</taxon>
        <taxon>Pezizomycotina</taxon>
        <taxon>Leotiomycetes</taxon>
        <taxon>Helotiales</taxon>
        <taxon>Sclerotiniaceae</taxon>
        <taxon>Sclerotinia</taxon>
    </lineage>
</organism>
<sequence length="39" mass="4440">MIKSRGRSSDISLDSGSKTLFSYSCWYEKDTEDVAPTDY</sequence>
<dbReference type="AlphaFoldDB" id="A7F6Z8"/>
<feature type="non-terminal residue" evidence="1">
    <location>
        <position position="39"/>
    </location>
</feature>
<dbReference type="InParanoid" id="A7F6Z8"/>
<evidence type="ECO:0000313" key="2">
    <source>
        <dbReference type="Proteomes" id="UP000001312"/>
    </source>
</evidence>
<reference evidence="2" key="1">
    <citation type="journal article" date="2011" name="PLoS Genet.">
        <title>Genomic analysis of the necrotrophic fungal pathogens Sclerotinia sclerotiorum and Botrytis cinerea.</title>
        <authorList>
            <person name="Amselem J."/>
            <person name="Cuomo C.A."/>
            <person name="van Kan J.A."/>
            <person name="Viaud M."/>
            <person name="Benito E.P."/>
            <person name="Couloux A."/>
            <person name="Coutinho P.M."/>
            <person name="de Vries R.P."/>
            <person name="Dyer P.S."/>
            <person name="Fillinger S."/>
            <person name="Fournier E."/>
            <person name="Gout L."/>
            <person name="Hahn M."/>
            <person name="Kohn L."/>
            <person name="Lapalu N."/>
            <person name="Plummer K.M."/>
            <person name="Pradier J.M."/>
            <person name="Quevillon E."/>
            <person name="Sharon A."/>
            <person name="Simon A."/>
            <person name="ten Have A."/>
            <person name="Tudzynski B."/>
            <person name="Tudzynski P."/>
            <person name="Wincker P."/>
            <person name="Andrew M."/>
            <person name="Anthouard V."/>
            <person name="Beever R.E."/>
            <person name="Beffa R."/>
            <person name="Benoit I."/>
            <person name="Bouzid O."/>
            <person name="Brault B."/>
            <person name="Chen Z."/>
            <person name="Choquer M."/>
            <person name="Collemare J."/>
            <person name="Cotton P."/>
            <person name="Danchin E.G."/>
            <person name="Da Silva C."/>
            <person name="Gautier A."/>
            <person name="Giraud C."/>
            <person name="Giraud T."/>
            <person name="Gonzalez C."/>
            <person name="Grossetete S."/>
            <person name="Guldener U."/>
            <person name="Henrissat B."/>
            <person name="Howlett B.J."/>
            <person name="Kodira C."/>
            <person name="Kretschmer M."/>
            <person name="Lappartient A."/>
            <person name="Leroch M."/>
            <person name="Levis C."/>
            <person name="Mauceli E."/>
            <person name="Neuveglise C."/>
            <person name="Oeser B."/>
            <person name="Pearson M."/>
            <person name="Poulain J."/>
            <person name="Poussereau N."/>
            <person name="Quesneville H."/>
            <person name="Rascle C."/>
            <person name="Schumacher J."/>
            <person name="Segurens B."/>
            <person name="Sexton A."/>
            <person name="Silva E."/>
            <person name="Sirven C."/>
            <person name="Soanes D.M."/>
            <person name="Talbot N.J."/>
            <person name="Templeton M."/>
            <person name="Yandava C."/>
            <person name="Yarden O."/>
            <person name="Zeng Q."/>
            <person name="Rollins J.A."/>
            <person name="Lebrun M.H."/>
            <person name="Dickman M."/>
        </authorList>
    </citation>
    <scope>NUCLEOTIDE SEQUENCE [LARGE SCALE GENOMIC DNA]</scope>
    <source>
        <strain evidence="2">ATCC 18683 / 1980 / Ss-1</strain>
    </source>
</reference>
<dbReference type="RefSeq" id="XP_001585861.1">
    <property type="nucleotide sequence ID" value="XM_001585811.1"/>
</dbReference>
<dbReference type="KEGG" id="ssl:SS1G_13378"/>
<accession>A7F6Z8</accession>
<evidence type="ECO:0000313" key="1">
    <source>
        <dbReference type="EMBL" id="EDN98519.1"/>
    </source>
</evidence>
<keyword evidence="2" id="KW-1185">Reference proteome</keyword>
<gene>
    <name evidence="1" type="ORF">SS1G_13378</name>
</gene>
<name>A7F6Z8_SCLS1</name>
<dbReference type="Proteomes" id="UP000001312">
    <property type="component" value="Unassembled WGS sequence"/>
</dbReference>
<dbReference type="GeneID" id="5481933"/>
<dbReference type="EMBL" id="CH476644">
    <property type="protein sequence ID" value="EDN98519.1"/>
    <property type="molecule type" value="Genomic_DNA"/>
</dbReference>
<proteinExistence type="predicted"/>